<proteinExistence type="inferred from homology"/>
<dbReference type="PROSITE" id="PS50235">
    <property type="entry name" value="USP_3"/>
    <property type="match status" value="1"/>
</dbReference>
<dbReference type="GO" id="GO:0005634">
    <property type="term" value="C:nucleus"/>
    <property type="evidence" value="ECO:0007669"/>
    <property type="project" value="TreeGrafter"/>
</dbReference>
<dbReference type="PANTHER" id="PTHR24006">
    <property type="entry name" value="UBIQUITIN CARBOXYL-TERMINAL HYDROLASE"/>
    <property type="match status" value="1"/>
</dbReference>
<keyword evidence="11" id="KW-1185">Reference proteome</keyword>
<evidence type="ECO:0000256" key="5">
    <source>
        <dbReference type="ARBA" id="ARBA00022801"/>
    </source>
</evidence>
<accession>A0A9P6SXX0</accession>
<dbReference type="OrthoDB" id="420187at2759"/>
<dbReference type="Proteomes" id="UP000703661">
    <property type="component" value="Unassembled WGS sequence"/>
</dbReference>
<feature type="compositionally biased region" description="Basic and acidic residues" evidence="8">
    <location>
        <begin position="608"/>
        <end position="635"/>
    </location>
</feature>
<feature type="compositionally biased region" description="Low complexity" evidence="8">
    <location>
        <begin position="527"/>
        <end position="546"/>
    </location>
</feature>
<keyword evidence="3 7" id="KW-0645">Protease</keyword>
<dbReference type="PROSITE" id="PS00973">
    <property type="entry name" value="USP_2"/>
    <property type="match status" value="1"/>
</dbReference>
<evidence type="ECO:0000256" key="4">
    <source>
        <dbReference type="ARBA" id="ARBA00022786"/>
    </source>
</evidence>
<evidence type="ECO:0000256" key="7">
    <source>
        <dbReference type="RuleBase" id="RU366025"/>
    </source>
</evidence>
<dbReference type="EC" id="3.4.19.12" evidence="7"/>
<evidence type="ECO:0000256" key="2">
    <source>
        <dbReference type="ARBA" id="ARBA00009085"/>
    </source>
</evidence>
<dbReference type="GO" id="GO:0016579">
    <property type="term" value="P:protein deubiquitination"/>
    <property type="evidence" value="ECO:0007669"/>
    <property type="project" value="InterPro"/>
</dbReference>
<dbReference type="AlphaFoldDB" id="A0A9P6SXX0"/>
<dbReference type="SUPFAM" id="SSF54001">
    <property type="entry name" value="Cysteine proteinases"/>
    <property type="match status" value="1"/>
</dbReference>
<protein>
    <recommendedName>
        <fullName evidence="7">Ubiquitin carboxyl-terminal hydrolase</fullName>
        <ecNumber evidence="7">3.4.19.12</ecNumber>
    </recommendedName>
</protein>
<sequence length="791" mass="88165">MVAMTVDSQLLRKSNSAFHARRIQFKESTRIDLKQEQLKKKYRPVNSLTVNSGKATTSVSASVPYSGNSTNSSSSVATEDPNGFRLPAKILFSKEKIQLTWPQPRPIGPGLNNLGNTCFLNSVLQCLTYTAPLANYLLSNHHSSSCKTTNFCMMCLLEKHVTRCFSHSMNEAIAPKVIVGRLRNIGKQFRIGRQEDSHEFTRYLIDALQKSCLVGYDSKLDDRIKETTAIHQMFGGYFQSQVKCMRCGYESNTFETYLDVSLDIRGAESVQKAFRDFTKPEILSKSNQYKCDKCKVLVDARKQMTIYDAPKILCVHLKRFTFTGQKINRHVTFDTKLELNSAMSTNKKHPDLSYSLYAVLVHAGGSCHSGHYYCYVKSSNGIWYSMNDSHVSVVSLQTVLNQNAYMLFYSQDKKGATKSAMVNGMNSANGVKANGVPNGVKSVPVQMKRPRVSDDEIGDKVDRSSIMPKEKRTKTQESVTPGDGHELTKEERLRLKKERKRAKKLEKLRLSKSGQSDYELAISALSSPSASLSETSPSTSTSAPKSIFGVPITNGVASTKNLSPLADLDIAVKQPISQSSPKPSAITIPTKPYSDWKVTDGAIKSPVADELRQLKLNDQKKREDKTAGADDKDVSSDEVEQDGWTVKPRVVTQAIVVSHNESSVSKREKLQALIERESEFKSAEVKESILGEVKHMLGSKVSTWEEPSQELTKAREEILKKLKPKHHRPDAYDVEYDRGKVKKIKKKNIPGGVAVGATVKNKFQSEQDIRNLSKPKFGKDKNAGKHLPNAL</sequence>
<evidence type="ECO:0000256" key="6">
    <source>
        <dbReference type="ARBA" id="ARBA00022807"/>
    </source>
</evidence>
<evidence type="ECO:0000259" key="9">
    <source>
        <dbReference type="PROSITE" id="PS50235"/>
    </source>
</evidence>
<feature type="region of interest" description="Disordered" evidence="8">
    <location>
        <begin position="766"/>
        <end position="791"/>
    </location>
</feature>
<dbReference type="InterPro" id="IPR018200">
    <property type="entry name" value="USP_CS"/>
</dbReference>
<feature type="compositionally biased region" description="Basic and acidic residues" evidence="8">
    <location>
        <begin position="451"/>
        <end position="475"/>
    </location>
</feature>
<comment type="caution">
    <text evidence="10">The sequence shown here is derived from an EMBL/GenBank/DDBJ whole genome shotgun (WGS) entry which is preliminary data.</text>
</comment>
<evidence type="ECO:0000313" key="11">
    <source>
        <dbReference type="Proteomes" id="UP000703661"/>
    </source>
</evidence>
<keyword evidence="4 7" id="KW-0833">Ubl conjugation pathway</keyword>
<dbReference type="InterPro" id="IPR028889">
    <property type="entry name" value="USP"/>
</dbReference>
<dbReference type="GO" id="GO:0004843">
    <property type="term" value="F:cysteine-type deubiquitinase activity"/>
    <property type="evidence" value="ECO:0007669"/>
    <property type="project" value="UniProtKB-UniRule"/>
</dbReference>
<organism evidence="10 11">
    <name type="scientific">Entomortierella chlamydospora</name>
    <dbReference type="NCBI Taxonomy" id="101097"/>
    <lineage>
        <taxon>Eukaryota</taxon>
        <taxon>Fungi</taxon>
        <taxon>Fungi incertae sedis</taxon>
        <taxon>Mucoromycota</taxon>
        <taxon>Mortierellomycotina</taxon>
        <taxon>Mortierellomycetes</taxon>
        <taxon>Mortierellales</taxon>
        <taxon>Mortierellaceae</taxon>
        <taxon>Entomortierella</taxon>
    </lineage>
</organism>
<dbReference type="PANTHER" id="PTHR24006:SF758">
    <property type="entry name" value="UBIQUITIN CARBOXYL-TERMINAL HYDROLASE 36"/>
    <property type="match status" value="1"/>
</dbReference>
<dbReference type="InterPro" id="IPR038765">
    <property type="entry name" value="Papain-like_cys_pep_sf"/>
</dbReference>
<keyword evidence="5 7" id="KW-0378">Hydrolase</keyword>
<gene>
    <name evidence="10" type="primary">USP36</name>
    <name evidence="10" type="ORF">BGZ80_002055</name>
</gene>
<dbReference type="Gene3D" id="3.90.70.10">
    <property type="entry name" value="Cysteine proteinases"/>
    <property type="match status" value="1"/>
</dbReference>
<dbReference type="InterPro" id="IPR001394">
    <property type="entry name" value="Peptidase_C19_UCH"/>
</dbReference>
<dbReference type="EMBL" id="JAAAID010001499">
    <property type="protein sequence ID" value="KAG0009781.1"/>
    <property type="molecule type" value="Genomic_DNA"/>
</dbReference>
<dbReference type="FunFam" id="3.90.70.10:FF:000119">
    <property type="entry name" value="Ubiquitin specific peptidase 36"/>
    <property type="match status" value="1"/>
</dbReference>
<dbReference type="Pfam" id="PF00443">
    <property type="entry name" value="UCH"/>
    <property type="match status" value="1"/>
</dbReference>
<evidence type="ECO:0000256" key="1">
    <source>
        <dbReference type="ARBA" id="ARBA00000707"/>
    </source>
</evidence>
<reference evidence="10" key="1">
    <citation type="journal article" date="2020" name="Fungal Divers.">
        <title>Resolving the Mortierellaceae phylogeny through synthesis of multi-gene phylogenetics and phylogenomics.</title>
        <authorList>
            <person name="Vandepol N."/>
            <person name="Liber J."/>
            <person name="Desiro A."/>
            <person name="Na H."/>
            <person name="Kennedy M."/>
            <person name="Barry K."/>
            <person name="Grigoriev I.V."/>
            <person name="Miller A.N."/>
            <person name="O'Donnell K."/>
            <person name="Stajich J.E."/>
            <person name="Bonito G."/>
        </authorList>
    </citation>
    <scope>NUCLEOTIDE SEQUENCE</scope>
    <source>
        <strain evidence="10">NRRL 2769</strain>
    </source>
</reference>
<feature type="compositionally biased region" description="Low complexity" evidence="8">
    <location>
        <begin position="66"/>
        <end position="75"/>
    </location>
</feature>
<keyword evidence="6 7" id="KW-0788">Thiol protease</keyword>
<feature type="region of interest" description="Disordered" evidence="8">
    <location>
        <begin position="58"/>
        <end position="80"/>
    </location>
</feature>
<name>A0A9P6SXX0_9FUNG</name>
<dbReference type="PROSITE" id="PS00972">
    <property type="entry name" value="USP_1"/>
    <property type="match status" value="1"/>
</dbReference>
<feature type="compositionally biased region" description="Basic and acidic residues" evidence="8">
    <location>
        <begin position="766"/>
        <end position="783"/>
    </location>
</feature>
<feature type="domain" description="USP" evidence="9">
    <location>
        <begin position="109"/>
        <end position="412"/>
    </location>
</feature>
<feature type="region of interest" description="Disordered" evidence="8">
    <location>
        <begin position="608"/>
        <end position="643"/>
    </location>
</feature>
<evidence type="ECO:0000313" key="10">
    <source>
        <dbReference type="EMBL" id="KAG0009781.1"/>
    </source>
</evidence>
<evidence type="ECO:0000256" key="3">
    <source>
        <dbReference type="ARBA" id="ARBA00022670"/>
    </source>
</evidence>
<feature type="region of interest" description="Disordered" evidence="8">
    <location>
        <begin position="432"/>
        <end position="489"/>
    </location>
</feature>
<evidence type="ECO:0000256" key="8">
    <source>
        <dbReference type="SAM" id="MobiDB-lite"/>
    </source>
</evidence>
<dbReference type="InterPro" id="IPR050164">
    <property type="entry name" value="Peptidase_C19"/>
</dbReference>
<dbReference type="GO" id="GO:0006508">
    <property type="term" value="P:proteolysis"/>
    <property type="evidence" value="ECO:0007669"/>
    <property type="project" value="UniProtKB-KW"/>
</dbReference>
<comment type="catalytic activity">
    <reaction evidence="1 7">
        <text>Thiol-dependent hydrolysis of ester, thioester, amide, peptide and isopeptide bonds formed by the C-terminal Gly of ubiquitin (a 76-residue protein attached to proteins as an intracellular targeting signal).</text>
        <dbReference type="EC" id="3.4.19.12"/>
    </reaction>
</comment>
<comment type="similarity">
    <text evidence="2 7">Belongs to the peptidase C19 family.</text>
</comment>
<feature type="region of interest" description="Disordered" evidence="8">
    <location>
        <begin position="527"/>
        <end position="547"/>
    </location>
</feature>
<dbReference type="CDD" id="cd02661">
    <property type="entry name" value="Peptidase_C19E"/>
    <property type="match status" value="1"/>
</dbReference>
<dbReference type="GO" id="GO:0005829">
    <property type="term" value="C:cytosol"/>
    <property type="evidence" value="ECO:0007669"/>
    <property type="project" value="TreeGrafter"/>
</dbReference>